<dbReference type="Proteomes" id="UP001327560">
    <property type="component" value="Chromosome 2"/>
</dbReference>
<accession>A0AAQ3Q8G2</accession>
<comment type="subcellular location">
    <subcellularLocation>
        <location evidence="1">Nucleus</location>
    </subcellularLocation>
</comment>
<evidence type="ECO:0000256" key="2">
    <source>
        <dbReference type="ARBA" id="ARBA00005907"/>
    </source>
</evidence>
<dbReference type="GO" id="GO:0030691">
    <property type="term" value="C:Noc2p-Noc3p complex"/>
    <property type="evidence" value="ECO:0007669"/>
    <property type="project" value="TreeGrafter"/>
</dbReference>
<feature type="compositionally biased region" description="Basic residues" evidence="4">
    <location>
        <begin position="1"/>
        <end position="14"/>
    </location>
</feature>
<dbReference type="GO" id="GO:0030690">
    <property type="term" value="C:Noc1p-Noc2p complex"/>
    <property type="evidence" value="ECO:0007669"/>
    <property type="project" value="TreeGrafter"/>
</dbReference>
<organism evidence="5 6">
    <name type="scientific">Canna indica</name>
    <name type="common">Indian-shot</name>
    <dbReference type="NCBI Taxonomy" id="4628"/>
    <lineage>
        <taxon>Eukaryota</taxon>
        <taxon>Viridiplantae</taxon>
        <taxon>Streptophyta</taxon>
        <taxon>Embryophyta</taxon>
        <taxon>Tracheophyta</taxon>
        <taxon>Spermatophyta</taxon>
        <taxon>Magnoliopsida</taxon>
        <taxon>Liliopsida</taxon>
        <taxon>Zingiberales</taxon>
        <taxon>Cannaceae</taxon>
        <taxon>Canna</taxon>
    </lineage>
</organism>
<dbReference type="InterPro" id="IPR005343">
    <property type="entry name" value="Noc2"/>
</dbReference>
<keyword evidence="3" id="KW-0539">Nucleus</keyword>
<evidence type="ECO:0000313" key="6">
    <source>
        <dbReference type="Proteomes" id="UP001327560"/>
    </source>
</evidence>
<dbReference type="GO" id="GO:0005654">
    <property type="term" value="C:nucleoplasm"/>
    <property type="evidence" value="ECO:0007669"/>
    <property type="project" value="TreeGrafter"/>
</dbReference>
<evidence type="ECO:0000256" key="4">
    <source>
        <dbReference type="SAM" id="MobiDB-lite"/>
    </source>
</evidence>
<feature type="region of interest" description="Disordered" evidence="4">
    <location>
        <begin position="1"/>
        <end position="59"/>
    </location>
</feature>
<evidence type="ECO:0000256" key="1">
    <source>
        <dbReference type="ARBA" id="ARBA00004123"/>
    </source>
</evidence>
<feature type="compositionally biased region" description="Acidic residues" evidence="4">
    <location>
        <begin position="171"/>
        <end position="186"/>
    </location>
</feature>
<feature type="region of interest" description="Disordered" evidence="4">
    <location>
        <begin position="166"/>
        <end position="189"/>
    </location>
</feature>
<dbReference type="PANTHER" id="PTHR12687:SF8">
    <property type="entry name" value="PROTEIN REBELOTE"/>
    <property type="match status" value="1"/>
</dbReference>
<dbReference type="Pfam" id="PF03715">
    <property type="entry name" value="Noc2"/>
    <property type="match status" value="1"/>
</dbReference>
<protein>
    <submittedName>
        <fullName evidence="5">Nucleolar complex protein</fullName>
    </submittedName>
</protein>
<comment type="similarity">
    <text evidence="2">Belongs to the NOC2 family.</text>
</comment>
<dbReference type="GO" id="GO:0042273">
    <property type="term" value="P:ribosomal large subunit biogenesis"/>
    <property type="evidence" value="ECO:0007669"/>
    <property type="project" value="TreeGrafter"/>
</dbReference>
<name>A0AAQ3Q8G2_9LILI</name>
<sequence length="679" mass="77779">MAKKLGKKARKFAKKNLQSVMKRKRKLNSMFKKKSTPRRGNTDSLEDSKKLKHVQQVQEDPKGLIAEADVFSHHLGDIFNEQEEDLVEDVSESDGYLSEDSECPYISGSEDENCSEEKRDSVLLQEPNREIHEELANQKSKLDELCVKDPKFSEFLESRRSDLHKSRSEEIYSDEEDASSMDEDSIQENRTSNGCKVLTSSTVDVWCWLVMEQPNASVLTNVINGFRAACHYGVGSDEVSPQKIADREVFSKILTFILHEADDIFRRLMGISGSLNKDNILKVTNKSEWKTMRPLIKSFLRSSLFLLNQESDSQILMFVLSRLRSSIMFFAAFPSLAKKLIKISVHLWATGDESLSACSFLVIRDIASKFPSDYLDICLTKTYGAFIANCKFMESASSKHIEFLENSIVEIYSLDIQRSYQKVFFSVQQLASILKQALKTKKKDELKMIHSWQYINCISIWVKFVCCNFKNYDTQPLLFLIIGVLRGVAHLFPGPRYLPLRFKCVKMLNHLSLSCGVFIPVASMLFDCLEHKGNINADRSQQKQIDLSLSLKVPKHLLKSRGFQEASILLAIQLLSEHFSQWCYHVSFPELATIPLILLKRFYESTTLESLRRPVKRLMDQVQQNSDFIQRKRDEASFSPKDEPSVDSFLQLEKCNKSASFSRFYASIQQTSISQKAAN</sequence>
<evidence type="ECO:0000313" key="5">
    <source>
        <dbReference type="EMBL" id="WOK99549.1"/>
    </source>
</evidence>
<feature type="compositionally biased region" description="Basic residues" evidence="4">
    <location>
        <begin position="21"/>
        <end position="37"/>
    </location>
</feature>
<feature type="region of interest" description="Disordered" evidence="4">
    <location>
        <begin position="86"/>
        <end position="120"/>
    </location>
</feature>
<feature type="compositionally biased region" description="Acidic residues" evidence="4">
    <location>
        <begin position="86"/>
        <end position="102"/>
    </location>
</feature>
<keyword evidence="6" id="KW-1185">Reference proteome</keyword>
<dbReference type="AlphaFoldDB" id="A0AAQ3Q8G2"/>
<gene>
    <name evidence="5" type="ORF">Cni_G08261</name>
</gene>
<dbReference type="GO" id="GO:0005730">
    <property type="term" value="C:nucleolus"/>
    <property type="evidence" value="ECO:0007669"/>
    <property type="project" value="TreeGrafter"/>
</dbReference>
<dbReference type="PANTHER" id="PTHR12687">
    <property type="entry name" value="NUCLEOLAR COMPLEX 2 AND RAD4-RELATED"/>
    <property type="match status" value="1"/>
</dbReference>
<reference evidence="5 6" key="1">
    <citation type="submission" date="2023-10" db="EMBL/GenBank/DDBJ databases">
        <title>Chromosome-scale genome assembly provides insights into flower coloration mechanisms of Canna indica.</title>
        <authorList>
            <person name="Li C."/>
        </authorList>
    </citation>
    <scope>NUCLEOTIDE SEQUENCE [LARGE SCALE GENOMIC DNA]</scope>
    <source>
        <tissue evidence="5">Flower</tissue>
    </source>
</reference>
<dbReference type="EMBL" id="CP136891">
    <property type="protein sequence ID" value="WOK99549.1"/>
    <property type="molecule type" value="Genomic_DNA"/>
</dbReference>
<proteinExistence type="inferred from homology"/>
<evidence type="ECO:0000256" key="3">
    <source>
        <dbReference type="ARBA" id="ARBA00023242"/>
    </source>
</evidence>